<proteinExistence type="predicted"/>
<dbReference type="Proteomes" id="UP000035016">
    <property type="component" value="Chromosome Chromosome"/>
</dbReference>
<evidence type="ECO:0000313" key="5">
    <source>
        <dbReference type="Proteomes" id="UP000037274"/>
    </source>
</evidence>
<evidence type="ECO:0000313" key="3">
    <source>
        <dbReference type="EMBL" id="KMS79315.1"/>
    </source>
</evidence>
<dbReference type="PATRIC" id="fig|1437453.5.peg.3721"/>
<dbReference type="InterPro" id="IPR023214">
    <property type="entry name" value="HAD_sf"/>
</dbReference>
<name>A0A0F7VUL8_STRLW</name>
<keyword evidence="5" id="KW-1185">Reference proteome</keyword>
<dbReference type="Pfam" id="PF12710">
    <property type="entry name" value="HAD"/>
    <property type="match status" value="1"/>
</dbReference>
<dbReference type="Gene3D" id="1.20.1440.100">
    <property type="entry name" value="SG protein - dephosphorylation function"/>
    <property type="match status" value="1"/>
</dbReference>
<dbReference type="KEGG" id="sle:sle_12240"/>
<dbReference type="RefSeq" id="WP_029386379.1">
    <property type="nucleotide sequence ID" value="NZ_AZSD01000408.1"/>
</dbReference>
<feature type="domain" description="Thioester reductase (TE)" evidence="1">
    <location>
        <begin position="102"/>
        <end position="327"/>
    </location>
</feature>
<dbReference type="Pfam" id="PF07993">
    <property type="entry name" value="NAD_binding_4"/>
    <property type="match status" value="1"/>
</dbReference>
<accession>A0A0F7VUL8</accession>
<protein>
    <submittedName>
        <fullName evidence="2">Inhibition of morphological differentiation protein</fullName>
    </submittedName>
</protein>
<reference evidence="3 5" key="2">
    <citation type="submission" date="2015-06" db="EMBL/GenBank/DDBJ databases">
        <title>Draft genome sequence of Streptomyces leeuwenhoekii C58, which produces the novel lasso peptide, chaxapeptin.</title>
        <authorList>
            <person name="Yi Y."/>
            <person name="Hai D."/>
            <person name="Jaspars M."/>
            <person name="Sheng H."/>
            <person name="Rateb M.E."/>
            <person name="Bull A."/>
            <person name="Goodfellow M."/>
            <person name="Asenjo J.A."/>
            <person name="Ebel R."/>
        </authorList>
    </citation>
    <scope>NUCLEOTIDE SEQUENCE [LARGE SCALE GENOMIC DNA]</scope>
    <source>
        <strain evidence="3 5">C58</strain>
    </source>
</reference>
<dbReference type="GO" id="GO:0080019">
    <property type="term" value="F:alcohol-forming very long-chain fatty acyl-CoA reductase activity"/>
    <property type="evidence" value="ECO:0007669"/>
    <property type="project" value="InterPro"/>
</dbReference>
<reference evidence="2 4" key="1">
    <citation type="submission" date="2015-02" db="EMBL/GenBank/DDBJ databases">
        <authorList>
            <person name="Gomez-Escribano P.J."/>
        </authorList>
    </citation>
    <scope>NUCLEOTIDE SEQUENCE [LARGE SCALE GENOMIC DNA]</scope>
    <source>
        <strain evidence="2">C34</strain>
        <strain evidence="4">C34 (DSM 42122 / NRRL B-24963)</strain>
    </source>
</reference>
<dbReference type="InterPro" id="IPR036291">
    <property type="entry name" value="NAD(P)-bd_dom_sf"/>
</dbReference>
<dbReference type="NCBIfam" id="TIGR01490">
    <property type="entry name" value="HAD-SF-IB-hyp1"/>
    <property type="match status" value="1"/>
</dbReference>
<dbReference type="EMBL" id="LN831790">
    <property type="protein sequence ID" value="CQR60686.1"/>
    <property type="molecule type" value="Genomic_DNA"/>
</dbReference>
<dbReference type="PANTHER" id="PTHR11011:SF45">
    <property type="entry name" value="FATTY ACYL-COA REDUCTASE CG8306-RELATED"/>
    <property type="match status" value="1"/>
</dbReference>
<dbReference type="InterPro" id="IPR036412">
    <property type="entry name" value="HAD-like_sf"/>
</dbReference>
<dbReference type="GO" id="GO:0035336">
    <property type="term" value="P:long-chain fatty-acyl-CoA metabolic process"/>
    <property type="evidence" value="ECO:0007669"/>
    <property type="project" value="TreeGrafter"/>
</dbReference>
<evidence type="ECO:0000313" key="4">
    <source>
        <dbReference type="Proteomes" id="UP000035016"/>
    </source>
</evidence>
<dbReference type="SUPFAM" id="SSF51735">
    <property type="entry name" value="NAD(P)-binding Rossmann-fold domains"/>
    <property type="match status" value="1"/>
</dbReference>
<gene>
    <name evidence="2" type="primary">sle_12240</name>
    <name evidence="3" type="ORF">ACH49_12440</name>
</gene>
<dbReference type="EMBL" id="LFEH01000035">
    <property type="protein sequence ID" value="KMS79315.1"/>
    <property type="molecule type" value="Genomic_DNA"/>
</dbReference>
<dbReference type="Proteomes" id="UP000037274">
    <property type="component" value="Unassembled WGS sequence"/>
</dbReference>
<evidence type="ECO:0000259" key="1">
    <source>
        <dbReference type="Pfam" id="PF07993"/>
    </source>
</evidence>
<dbReference type="InterPro" id="IPR013120">
    <property type="entry name" value="FAR_NAD-bd"/>
</dbReference>
<sequence length="709" mass="77314">MPRTYRVRDLAGTHVLLTGSAERAELAVLHRLVTAHPRTDVTVVSPPDEPAARDDDLAPLLSRKVFGPWRDEVGAGPAMAEARRRVSVLAGFPGDVPPPAGIDIVVHCAPAGGPDKPLDAVYDEQLAPLVALCELWAHQESRPHLVYVSQAGFSGTERGVVPEARLEHDLDWRRELALARSLRSGTERLSRIPDRLRRTRRAAARAHRGAGPLIVAGEAEAARGAWVERRLVERGRARARALGHPHAQALAAVLAERVVEELGRSYPLTVLRTAPVGHALHRPYPGWSEGRTRAVPPAVALTLLGAAAGSATTVLDTVPADLVADAVLAAAAAPPDPGSPHYFHLGTGTARPLTLGELRSVPHTSLVAPRRRPPRRRGELPGVYDPAEVRYDDTELVALGQALPRPRTYHFDPGVIDWRRHLAAREAADVAERLRAPVTRAAAHTPAPRPPAADERAVAVFDLDGTIVASDLVESYVWTRLAGLPRRAWPAEFMDLLLDAPRYLLAERADRDRFVRTFLRRYAGTDEAALRHLVRGAVGDALLHRVKHEAVRRIRAHRAAGHSTVLVTGCLDLLVEPLRPLFDDIEACRMRTRDGVLTGRVTGRPPVGEARADWLRRYTAEHGLDPARAHAYADSYSDRPLLDAVGHPHAVDPDTRLLRHAVRRHWPVLRWGAHTATRWEALAAAAGGTGGRGVRAAHHRFAGTEEETA</sequence>
<dbReference type="InterPro" id="IPR026055">
    <property type="entry name" value="FAR"/>
</dbReference>
<evidence type="ECO:0000313" key="2">
    <source>
        <dbReference type="EMBL" id="CQR60686.1"/>
    </source>
</evidence>
<dbReference type="NCBIfam" id="TIGR01488">
    <property type="entry name" value="HAD-SF-IB"/>
    <property type="match status" value="1"/>
</dbReference>
<dbReference type="PANTHER" id="PTHR11011">
    <property type="entry name" value="MALE STERILITY PROTEIN 2-RELATED"/>
    <property type="match status" value="1"/>
</dbReference>
<dbReference type="Gene3D" id="3.40.50.720">
    <property type="entry name" value="NAD(P)-binding Rossmann-like Domain"/>
    <property type="match status" value="1"/>
</dbReference>
<dbReference type="SUPFAM" id="SSF56784">
    <property type="entry name" value="HAD-like"/>
    <property type="match status" value="1"/>
</dbReference>
<organism evidence="2 4">
    <name type="scientific">Streptomyces leeuwenhoekii</name>
    <dbReference type="NCBI Taxonomy" id="1437453"/>
    <lineage>
        <taxon>Bacteria</taxon>
        <taxon>Bacillati</taxon>
        <taxon>Actinomycetota</taxon>
        <taxon>Actinomycetes</taxon>
        <taxon>Kitasatosporales</taxon>
        <taxon>Streptomycetaceae</taxon>
        <taxon>Streptomyces</taxon>
    </lineage>
</organism>
<dbReference type="InterPro" id="IPR006385">
    <property type="entry name" value="HAD_hydro_SerB1"/>
</dbReference>
<dbReference type="Gene3D" id="3.40.50.1000">
    <property type="entry name" value="HAD superfamily/HAD-like"/>
    <property type="match status" value="1"/>
</dbReference>
<dbReference type="AlphaFoldDB" id="A0A0F7VUL8"/>